<dbReference type="HOGENOM" id="CLU_494389_0_0_1"/>
<sequence>MCPKENARGTNHGLAMDLSLTTMQSNLSVVPSSSQSHLNFGPPVQATPTRSSQRPRSRVTTPGMVVTNPDSRRRLSVDHDASQPHPKKKTRTVIDLPDDDDSDDAPQIIKPSKGKKRAKNKQPKHCFSLMITLNFDQLYLRVSLPFIQTYFSLLILSRPFPCPCWPGVYSPTRTYSPSLELSSALHSNKNNVSFQPLVQSLTNYNMPPAQNRRRTNHIWKRGSPPTSIKSLNASVASTLPSHNAAISRSLAAFTRMLLGVDQSNKAYPMTPSPEELQQLGNLTQPEIMMDQLVFALNPTSASATLNDEEMIEYKNRFMADLQNHNIHRFTFAWDLPDSHHWNRTMAVFVVKHWRYARQHGAFKNYGINSSHNTEMNCISLVLRWLRGRAEDIRVVRGDTQKLLLRERARKRRTLFNYRQETIKRHLKVDPMLIMPDADCCSDTEWYPDQVKFKRVGLKWRSQQYENLIRQIDGLSFNYKATVDTPALAISRFDQCRIPGTSFNPKAAVCCGLPENCYNAVFLSGLTYKHKRSLDIKPVVDLDQICEEIHNL</sequence>
<dbReference type="Proteomes" id="UP000001072">
    <property type="component" value="Unassembled WGS sequence"/>
</dbReference>
<feature type="compositionally biased region" description="Low complexity" evidence="1">
    <location>
        <begin position="27"/>
        <end position="39"/>
    </location>
</feature>
<feature type="compositionally biased region" description="Low complexity" evidence="1">
    <location>
        <begin position="47"/>
        <end position="62"/>
    </location>
</feature>
<evidence type="ECO:0000313" key="3">
    <source>
        <dbReference type="Proteomes" id="UP000001072"/>
    </source>
</evidence>
<feature type="region of interest" description="Disordered" evidence="1">
    <location>
        <begin position="27"/>
        <end position="121"/>
    </location>
</feature>
<proteinExistence type="predicted"/>
<feature type="compositionally biased region" description="Basic and acidic residues" evidence="1">
    <location>
        <begin position="70"/>
        <end position="82"/>
    </location>
</feature>
<dbReference type="AlphaFoldDB" id="F4S8D8"/>
<dbReference type="EMBL" id="GL883164">
    <property type="protein sequence ID" value="EGF99080.1"/>
    <property type="molecule type" value="Genomic_DNA"/>
</dbReference>
<gene>
    <name evidence="2" type="ORF">MELLADRAFT_94911</name>
</gene>
<keyword evidence="3" id="KW-1185">Reference proteome</keyword>
<accession>F4S8D8</accession>
<dbReference type="GeneID" id="18937056"/>
<evidence type="ECO:0000313" key="2">
    <source>
        <dbReference type="EMBL" id="EGF99080.1"/>
    </source>
</evidence>
<protein>
    <submittedName>
        <fullName evidence="2">Uncharacterized protein</fullName>
    </submittedName>
</protein>
<dbReference type="RefSeq" id="XP_007417634.1">
    <property type="nucleotide sequence ID" value="XM_007417572.1"/>
</dbReference>
<dbReference type="OrthoDB" id="3224221at2759"/>
<dbReference type="VEuPathDB" id="FungiDB:MELLADRAFT_94911"/>
<organism evidence="3">
    <name type="scientific">Melampsora larici-populina (strain 98AG31 / pathotype 3-4-7)</name>
    <name type="common">Poplar leaf rust fungus</name>
    <dbReference type="NCBI Taxonomy" id="747676"/>
    <lineage>
        <taxon>Eukaryota</taxon>
        <taxon>Fungi</taxon>
        <taxon>Dikarya</taxon>
        <taxon>Basidiomycota</taxon>
        <taxon>Pucciniomycotina</taxon>
        <taxon>Pucciniomycetes</taxon>
        <taxon>Pucciniales</taxon>
        <taxon>Melampsoraceae</taxon>
        <taxon>Melampsora</taxon>
    </lineage>
</organism>
<reference evidence="3" key="1">
    <citation type="journal article" date="2011" name="Proc. Natl. Acad. Sci. U.S.A.">
        <title>Obligate biotrophy features unraveled by the genomic analysis of rust fungi.</title>
        <authorList>
            <person name="Duplessis S."/>
            <person name="Cuomo C.A."/>
            <person name="Lin Y.-C."/>
            <person name="Aerts A."/>
            <person name="Tisserant E."/>
            <person name="Veneault-Fourrey C."/>
            <person name="Joly D.L."/>
            <person name="Hacquard S."/>
            <person name="Amselem J."/>
            <person name="Cantarel B.L."/>
            <person name="Chiu R."/>
            <person name="Coutinho P.M."/>
            <person name="Feau N."/>
            <person name="Field M."/>
            <person name="Frey P."/>
            <person name="Gelhaye E."/>
            <person name="Goldberg J."/>
            <person name="Grabherr M.G."/>
            <person name="Kodira C.D."/>
            <person name="Kohler A."/>
            <person name="Kuees U."/>
            <person name="Lindquist E.A."/>
            <person name="Lucas S.M."/>
            <person name="Mago R."/>
            <person name="Mauceli E."/>
            <person name="Morin E."/>
            <person name="Murat C."/>
            <person name="Pangilinan J.L."/>
            <person name="Park R."/>
            <person name="Pearson M."/>
            <person name="Quesneville H."/>
            <person name="Rouhier N."/>
            <person name="Sakthikumar S."/>
            <person name="Salamov A.A."/>
            <person name="Schmutz J."/>
            <person name="Selles B."/>
            <person name="Shapiro H."/>
            <person name="Tanguay P."/>
            <person name="Tuskan G.A."/>
            <person name="Henrissat B."/>
            <person name="Van de Peer Y."/>
            <person name="Rouze P."/>
            <person name="Ellis J.G."/>
            <person name="Dodds P.N."/>
            <person name="Schein J.E."/>
            <person name="Zhong S."/>
            <person name="Hamelin R.C."/>
            <person name="Grigoriev I.V."/>
            <person name="Szabo L.J."/>
            <person name="Martin F."/>
        </authorList>
    </citation>
    <scope>NUCLEOTIDE SEQUENCE [LARGE SCALE GENOMIC DNA]</scope>
    <source>
        <strain evidence="3">98AG31 / pathotype 3-4-7</strain>
    </source>
</reference>
<dbReference type="InParanoid" id="F4S8D8"/>
<feature type="compositionally biased region" description="Basic residues" evidence="1">
    <location>
        <begin position="112"/>
        <end position="121"/>
    </location>
</feature>
<dbReference type="KEGG" id="mlr:MELLADRAFT_94911"/>
<evidence type="ECO:0000256" key="1">
    <source>
        <dbReference type="SAM" id="MobiDB-lite"/>
    </source>
</evidence>
<name>F4S8D8_MELLP</name>